<dbReference type="InterPro" id="IPR010994">
    <property type="entry name" value="RuvA_2-like"/>
</dbReference>
<evidence type="ECO:0000313" key="2">
    <source>
        <dbReference type="EMBL" id="KGP62907.1"/>
    </source>
</evidence>
<organism evidence="2 3">
    <name type="scientific">Legionella norrlandica</name>
    <dbReference type="NCBI Taxonomy" id="1498499"/>
    <lineage>
        <taxon>Bacteria</taxon>
        <taxon>Pseudomonadati</taxon>
        <taxon>Pseudomonadota</taxon>
        <taxon>Gammaproteobacteria</taxon>
        <taxon>Legionellales</taxon>
        <taxon>Legionellaceae</taxon>
        <taxon>Legionella</taxon>
    </lineage>
</organism>
<dbReference type="Proteomes" id="UP000054422">
    <property type="component" value="Unassembled WGS sequence"/>
</dbReference>
<dbReference type="GO" id="GO:0015627">
    <property type="term" value="C:type II protein secretion system complex"/>
    <property type="evidence" value="ECO:0007669"/>
    <property type="project" value="TreeGrafter"/>
</dbReference>
<dbReference type="GO" id="GO:0015628">
    <property type="term" value="P:protein secretion by the type II secretion system"/>
    <property type="evidence" value="ECO:0007669"/>
    <property type="project" value="TreeGrafter"/>
</dbReference>
<gene>
    <name evidence="2" type="ORF">EP47_13940</name>
</gene>
<reference evidence="2 3" key="1">
    <citation type="submission" date="2014-05" db="EMBL/GenBank/DDBJ databases">
        <authorList>
            <person name="Rizzardi K."/>
            <person name="Winiecka-Krusnell J."/>
            <person name="Ramliden M."/>
            <person name="Alm E."/>
            <person name="Andersson S."/>
            <person name="Byfors S."/>
        </authorList>
    </citation>
    <scope>NUCLEOTIDE SEQUENCE [LARGE SCALE GENOMIC DNA]</scope>
    <source>
        <strain evidence="2 3">LEGN</strain>
    </source>
</reference>
<dbReference type="OrthoDB" id="7510573at2"/>
<feature type="chain" id="PRO_5002004760" evidence="1">
    <location>
        <begin position="22"/>
        <end position="106"/>
    </location>
</feature>
<keyword evidence="1" id="KW-0732">Signal</keyword>
<keyword evidence="3" id="KW-1185">Reference proteome</keyword>
<feature type="signal peptide" evidence="1">
    <location>
        <begin position="1"/>
        <end position="21"/>
    </location>
</feature>
<proteinExistence type="predicted"/>
<evidence type="ECO:0000256" key="1">
    <source>
        <dbReference type="SAM" id="SignalP"/>
    </source>
</evidence>
<dbReference type="AlphaFoldDB" id="A0A0A2SQA8"/>
<dbReference type="PANTHER" id="PTHR21180:SF32">
    <property type="entry name" value="ENDONUCLEASE_EXONUCLEASE_PHOSPHATASE FAMILY DOMAIN-CONTAINING PROTEIN 1"/>
    <property type="match status" value="1"/>
</dbReference>
<accession>A0A0A2SQA8</accession>
<dbReference type="SUPFAM" id="SSF47781">
    <property type="entry name" value="RuvA domain 2-like"/>
    <property type="match status" value="1"/>
</dbReference>
<dbReference type="Gene3D" id="1.10.150.280">
    <property type="entry name" value="AF1531-like domain"/>
    <property type="match status" value="1"/>
</dbReference>
<comment type="caution">
    <text evidence="2">The sequence shown here is derived from an EMBL/GenBank/DDBJ whole genome shotgun (WGS) entry which is preliminary data.</text>
</comment>
<dbReference type="NCBIfam" id="TIGR00426">
    <property type="entry name" value="competence protein ComEA helix-hairpin-helix repeat region"/>
    <property type="match status" value="1"/>
</dbReference>
<dbReference type="InterPro" id="IPR051675">
    <property type="entry name" value="Endo/Exo/Phosphatase_dom_1"/>
</dbReference>
<dbReference type="Pfam" id="PF12836">
    <property type="entry name" value="HHH_3"/>
    <property type="match status" value="1"/>
</dbReference>
<name>A0A0A2SQA8_9GAMM</name>
<protein>
    <submittedName>
        <fullName evidence="2">Competence protein ComEA</fullName>
    </submittedName>
</protein>
<dbReference type="PANTHER" id="PTHR21180">
    <property type="entry name" value="ENDONUCLEASE/EXONUCLEASE/PHOSPHATASE FAMILY DOMAIN-CONTAINING PROTEIN 1"/>
    <property type="match status" value="1"/>
</dbReference>
<evidence type="ECO:0000313" key="3">
    <source>
        <dbReference type="Proteomes" id="UP000054422"/>
    </source>
</evidence>
<sequence>MKVRFIIILLSFFVVSLSAYAGSESPQTLPEKQISLKDKINLNTADLPTLTGSFKGIGKKRAEAIITYRQSHKGFKSLEELAEVKGLGQNFVEKNREKLQEVFVVN</sequence>
<dbReference type="EMBL" id="JNCF01000034">
    <property type="protein sequence ID" value="KGP62907.1"/>
    <property type="molecule type" value="Genomic_DNA"/>
</dbReference>
<dbReference type="RefSeq" id="WP_035890361.1">
    <property type="nucleotide sequence ID" value="NZ_JNCF01000034.1"/>
</dbReference>
<dbReference type="STRING" id="1498499.EP47_13940"/>
<dbReference type="InterPro" id="IPR004509">
    <property type="entry name" value="Competence_ComEA_HhH"/>
</dbReference>